<evidence type="ECO:0000313" key="7">
    <source>
        <dbReference type="Proteomes" id="UP000319557"/>
    </source>
</evidence>
<dbReference type="PANTHER" id="PTHR45641">
    <property type="entry name" value="TETRATRICOPEPTIDE REPEAT PROTEIN (AFU_ORTHOLOGUE AFUA_6G03870)"/>
    <property type="match status" value="1"/>
</dbReference>
<keyword evidence="4" id="KW-0175">Coiled coil</keyword>
<dbReference type="EMBL" id="CP036261">
    <property type="protein sequence ID" value="QDS91234.1"/>
    <property type="molecule type" value="Genomic_DNA"/>
</dbReference>
<dbReference type="InterPro" id="IPR011990">
    <property type="entry name" value="TPR-like_helical_dom_sf"/>
</dbReference>
<dbReference type="SMART" id="SM00028">
    <property type="entry name" value="TPR"/>
    <property type="match status" value="13"/>
</dbReference>
<feature type="domain" description="CHAT" evidence="5">
    <location>
        <begin position="907"/>
        <end position="1271"/>
    </location>
</feature>
<dbReference type="Proteomes" id="UP000319557">
    <property type="component" value="Chromosome"/>
</dbReference>
<dbReference type="Pfam" id="PF12770">
    <property type="entry name" value="CHAT"/>
    <property type="match status" value="1"/>
</dbReference>
<dbReference type="InterPro" id="IPR019734">
    <property type="entry name" value="TPR_rpt"/>
</dbReference>
<proteinExistence type="predicted"/>
<keyword evidence="1" id="KW-0677">Repeat</keyword>
<reference evidence="6 7" key="1">
    <citation type="submission" date="2019-02" db="EMBL/GenBank/DDBJ databases">
        <title>Deep-cultivation of Planctomycetes and their phenomic and genomic characterization uncovers novel biology.</title>
        <authorList>
            <person name="Wiegand S."/>
            <person name="Jogler M."/>
            <person name="Boedeker C."/>
            <person name="Pinto D."/>
            <person name="Vollmers J."/>
            <person name="Rivas-Marin E."/>
            <person name="Kohn T."/>
            <person name="Peeters S.H."/>
            <person name="Heuer A."/>
            <person name="Rast P."/>
            <person name="Oberbeckmann S."/>
            <person name="Bunk B."/>
            <person name="Jeske O."/>
            <person name="Meyerdierks A."/>
            <person name="Storesund J.E."/>
            <person name="Kallscheuer N."/>
            <person name="Luecker S."/>
            <person name="Lage O.M."/>
            <person name="Pohl T."/>
            <person name="Merkel B.J."/>
            <person name="Hornburger P."/>
            <person name="Mueller R.-W."/>
            <person name="Bruemmer F."/>
            <person name="Labrenz M."/>
            <person name="Spormann A.M."/>
            <person name="Op den Camp H."/>
            <person name="Overmann J."/>
            <person name="Amann R."/>
            <person name="Jetten M.S.M."/>
            <person name="Mascher T."/>
            <person name="Medema M.H."/>
            <person name="Devos D.P."/>
            <person name="Kaster A.-K."/>
            <person name="Ovreas L."/>
            <person name="Rohde M."/>
            <person name="Galperin M.Y."/>
            <person name="Jogler C."/>
        </authorList>
    </citation>
    <scope>NUCLEOTIDE SEQUENCE [LARGE SCALE GENOMIC DNA]</scope>
    <source>
        <strain evidence="6 7">EC9</strain>
    </source>
</reference>
<dbReference type="SUPFAM" id="SSF48452">
    <property type="entry name" value="TPR-like"/>
    <property type="match status" value="4"/>
</dbReference>
<dbReference type="PROSITE" id="PS50005">
    <property type="entry name" value="TPR"/>
    <property type="match status" value="1"/>
</dbReference>
<sequence>MSMNLPFRLNFLLWHFACVFAVAVSICLNATAYAQLREVESAPSQEKMEGLMQQAQQHYENGELGTAIETMQRLLTMQRRVAGGASVDTAQLLVMLSDLQRQNEDFAGAETSATEALQIIEPALGKNDWRTAETRLHLKDVQIYRELTPKQRESLKQAEELRQKQRKFEEAGDYLKAIDFGKKALEIERSILGLEHPQTAETMGSLSLSYSTIHDFQAAKPFAREALRIRELLFGDEHPEYADSLVAWATLATSRGDYQDAIKSLEKALEVYQQSFGEADLKVLQTLDDLAKNNASMGRFDEAVAHYDRALNIAERAVGKMAPAYQLMLNNLATVYSDQGHYQKAELVYKESLALIVQSQGKQSSSYTYCSNNLASHYQTMGAHQKARKLYEELLYLQEQAGGKSHPAYALTLSDLASLCSLEGDFEQAEALLRQALELFESRIGVQHPTYATCLGRLADLRLAQADFVDAGRLFQKALEVHKQSSGEGSLEYARSLNNLASFYSSMGDEAKAVGLYRQSNTIVRKIHGDEHPDSAISASNLALSLASMGETEKADATLQHALSVFKVNFGESHPKYIQALVSLGRLCLDAGKYEQAKTHLQHAHDLVLEVFGDENHEYLNVIRELAKLAFWTGDFETGQRLLRQAIETSTTISGEQHPQTFGLQSDLATLFYARKDFARAERLFRDSLHAARAGLDTAAMIQSERQQLAMAANIRVQLDTYLAMVVDAEQYQTRAFREVLRWKGATSVRQQQMRTVADDKELAPLFKKLQQTATRLASLSRIFPEPENQDSWKRQITELTAEKERLEAELSRQNATFRNAQDPVTLEDLLTAFPPDATLVDFVEYSRPNPDEVTNKDHRWVRSLVAFVIRKDQPIALFDLGPTAPVVKAIDTWRQSFGTSRDGIAAGQSLRKAIWQPLEKHLEETELVLVSVDGVLGRLPLQALPGKKPNTYLVEDHRLAFIPVPQLLPSLVAGQPPEPAANSLFVMGDVNYDADSNQAEKIASNSLSTAMVRGSDTYFSNLPGTVGEIATIQSVFSQQADASSADVMSLGQDEATEQAFREAASQYRTLHLATHGFFAAADKQSALASDAKRTGAQSVASERDQILRGFNPGLLSGLAFSGANRKPELDQDDGILTADEIAALRLDHVDLVVLSACETGLGEVAGGEGLLGVQRSFQVAGARSTVASLWQVGDVATKLLMERFYRNLWEKKMSKLDALREAQLHLLNHPEEVLGNEAFRGDRRVRPTKNKTQPNRLSPQFWAAFSLSGDWR</sequence>
<keyword evidence="2 3" id="KW-0802">TPR repeat</keyword>
<dbReference type="Pfam" id="PF13374">
    <property type="entry name" value="TPR_10"/>
    <property type="match status" value="1"/>
</dbReference>
<dbReference type="AlphaFoldDB" id="A0A517M8N9"/>
<feature type="repeat" description="TPR" evidence="3">
    <location>
        <begin position="242"/>
        <end position="275"/>
    </location>
</feature>
<organism evidence="6 7">
    <name type="scientific">Rosistilla ulvae</name>
    <dbReference type="NCBI Taxonomy" id="1930277"/>
    <lineage>
        <taxon>Bacteria</taxon>
        <taxon>Pseudomonadati</taxon>
        <taxon>Planctomycetota</taxon>
        <taxon>Planctomycetia</taxon>
        <taxon>Pirellulales</taxon>
        <taxon>Pirellulaceae</taxon>
        <taxon>Rosistilla</taxon>
    </lineage>
</organism>
<dbReference type="PANTHER" id="PTHR45641:SF19">
    <property type="entry name" value="NEPHROCYSTIN-3"/>
    <property type="match status" value="1"/>
</dbReference>
<evidence type="ECO:0000256" key="1">
    <source>
        <dbReference type="ARBA" id="ARBA00022737"/>
    </source>
</evidence>
<evidence type="ECO:0000313" key="6">
    <source>
        <dbReference type="EMBL" id="QDS91234.1"/>
    </source>
</evidence>
<evidence type="ECO:0000256" key="4">
    <source>
        <dbReference type="SAM" id="Coils"/>
    </source>
</evidence>
<evidence type="ECO:0000259" key="5">
    <source>
        <dbReference type="Pfam" id="PF12770"/>
    </source>
</evidence>
<dbReference type="KEGG" id="ruv:EC9_54580"/>
<accession>A0A517M8N9</accession>
<dbReference type="InterPro" id="IPR024983">
    <property type="entry name" value="CHAT_dom"/>
</dbReference>
<feature type="coiled-coil region" evidence="4">
    <location>
        <begin position="790"/>
        <end position="817"/>
    </location>
</feature>
<evidence type="ECO:0000256" key="2">
    <source>
        <dbReference type="ARBA" id="ARBA00022803"/>
    </source>
</evidence>
<dbReference type="RefSeq" id="WP_145348906.1">
    <property type="nucleotide sequence ID" value="NZ_CP036261.1"/>
</dbReference>
<dbReference type="Pfam" id="PF13424">
    <property type="entry name" value="TPR_12"/>
    <property type="match status" value="6"/>
</dbReference>
<keyword evidence="7" id="KW-1185">Reference proteome</keyword>
<gene>
    <name evidence="6" type="ORF">EC9_54580</name>
</gene>
<dbReference type="SUPFAM" id="SSF81901">
    <property type="entry name" value="HCP-like"/>
    <property type="match status" value="1"/>
</dbReference>
<dbReference type="OrthoDB" id="220792at2"/>
<protein>
    <submittedName>
        <fullName evidence="6">Photosystem I assembly protein Ycf3</fullName>
    </submittedName>
</protein>
<evidence type="ECO:0000256" key="3">
    <source>
        <dbReference type="PROSITE-ProRule" id="PRU00339"/>
    </source>
</evidence>
<dbReference type="Gene3D" id="1.25.40.10">
    <property type="entry name" value="Tetratricopeptide repeat domain"/>
    <property type="match status" value="4"/>
</dbReference>
<name>A0A517M8N9_9BACT</name>